<evidence type="ECO:0000313" key="1">
    <source>
        <dbReference type="EMBL" id="OGD30609.1"/>
    </source>
</evidence>
<organism evidence="1 2">
    <name type="scientific">Candidatus Azambacteria bacterium RIFCSPHIGHO2_02_46_12</name>
    <dbReference type="NCBI Taxonomy" id="1797295"/>
    <lineage>
        <taxon>Bacteria</taxon>
        <taxon>Candidatus Azamiibacteriota</taxon>
    </lineage>
</organism>
<comment type="caution">
    <text evidence="1">The sequence shown here is derived from an EMBL/GenBank/DDBJ whole genome shotgun (WGS) entry which is preliminary data.</text>
</comment>
<protein>
    <recommendedName>
        <fullName evidence="3">GxxExxY protein</fullName>
    </recommendedName>
</protein>
<sequence length="136" mass="16207">MHTNDTNKKLIYPELSYLLTGICFDVHNELGRYAREKQYGDLLEKKLKETKSPYKREFQIKKTGNTVDFLVDDKIIIELKSKSLILKEDYYQVQRYLQASGIKLALLINFRNRYLKPIRIVRIDTDIKSKFLHSYN</sequence>
<dbReference type="EMBL" id="MEYN01000020">
    <property type="protein sequence ID" value="OGD30609.1"/>
    <property type="molecule type" value="Genomic_DNA"/>
</dbReference>
<name>A0A1F5BJ17_9BACT</name>
<evidence type="ECO:0000313" key="2">
    <source>
        <dbReference type="Proteomes" id="UP000179184"/>
    </source>
</evidence>
<dbReference type="Pfam" id="PF13366">
    <property type="entry name" value="PDDEXK_3"/>
    <property type="match status" value="1"/>
</dbReference>
<reference evidence="1 2" key="1">
    <citation type="journal article" date="2016" name="Nat. Commun.">
        <title>Thousands of microbial genomes shed light on interconnected biogeochemical processes in an aquifer system.</title>
        <authorList>
            <person name="Anantharaman K."/>
            <person name="Brown C.T."/>
            <person name="Hug L.A."/>
            <person name="Sharon I."/>
            <person name="Castelle C.J."/>
            <person name="Probst A.J."/>
            <person name="Thomas B.C."/>
            <person name="Singh A."/>
            <person name="Wilkins M.J."/>
            <person name="Karaoz U."/>
            <person name="Brodie E.L."/>
            <person name="Williams K.H."/>
            <person name="Hubbard S.S."/>
            <person name="Banfield J.F."/>
        </authorList>
    </citation>
    <scope>NUCLEOTIDE SEQUENCE [LARGE SCALE GENOMIC DNA]</scope>
</reference>
<accession>A0A1F5BJ17</accession>
<evidence type="ECO:0008006" key="3">
    <source>
        <dbReference type="Google" id="ProtNLM"/>
    </source>
</evidence>
<dbReference type="Proteomes" id="UP000179184">
    <property type="component" value="Unassembled WGS sequence"/>
</dbReference>
<dbReference type="InterPro" id="IPR026350">
    <property type="entry name" value="GxxExxY"/>
</dbReference>
<proteinExistence type="predicted"/>
<dbReference type="AlphaFoldDB" id="A0A1F5BJ17"/>
<dbReference type="NCBIfam" id="TIGR04256">
    <property type="entry name" value="GxxExxY"/>
    <property type="match status" value="1"/>
</dbReference>
<gene>
    <name evidence="1" type="ORF">A2W60_02730</name>
</gene>